<feature type="compositionally biased region" description="Low complexity" evidence="2">
    <location>
        <begin position="131"/>
        <end position="145"/>
    </location>
</feature>
<comment type="caution">
    <text evidence="4">The sequence shown here is derived from an EMBL/GenBank/DDBJ whole genome shotgun (WGS) entry which is preliminary data.</text>
</comment>
<accession>A0A813I086</accession>
<proteinExistence type="predicted"/>
<dbReference type="InterPro" id="IPR044862">
    <property type="entry name" value="Pro_4_hyd_alph_FE2OG_OXY"/>
</dbReference>
<evidence type="ECO:0000313" key="4">
    <source>
        <dbReference type="EMBL" id="CAE8644906.1"/>
    </source>
</evidence>
<dbReference type="PANTHER" id="PTHR12907:SF26">
    <property type="entry name" value="HIF PROLYL HYDROXYLASE, ISOFORM C"/>
    <property type="match status" value="1"/>
</dbReference>
<organism evidence="4 5">
    <name type="scientific">Polarella glacialis</name>
    <name type="common">Dinoflagellate</name>
    <dbReference type="NCBI Taxonomy" id="89957"/>
    <lineage>
        <taxon>Eukaryota</taxon>
        <taxon>Sar</taxon>
        <taxon>Alveolata</taxon>
        <taxon>Dinophyceae</taxon>
        <taxon>Suessiales</taxon>
        <taxon>Suessiaceae</taxon>
        <taxon>Polarella</taxon>
    </lineage>
</organism>
<feature type="compositionally biased region" description="Low complexity" evidence="2">
    <location>
        <begin position="152"/>
        <end position="171"/>
    </location>
</feature>
<dbReference type="GO" id="GO:0031543">
    <property type="term" value="F:peptidyl-proline dioxygenase activity"/>
    <property type="evidence" value="ECO:0007669"/>
    <property type="project" value="TreeGrafter"/>
</dbReference>
<dbReference type="AlphaFoldDB" id="A0A813I086"/>
<sequence length="222" mass="24878">VGYDGQSDAERGAQELTKSIEEAIGVLRQSSEREVPAVAEALSGIRWRSEAMMTCYPAESRARYFRHTDNSSGNGRLLTAILYLNEGWETGHGGELRLFQPGGDNLKVTTTTTTAAATTTTIQKQQHKHNNNTTKTTTSATTTTDNNKKQTQQQQQLQQHLHQQQQRYQQQYQRLEGPHRGGTRVESLAALLLSVFQITVSAKLCSKSQFLLSFLWNRLLLL</sequence>
<dbReference type="EMBL" id="CAJNNW010002992">
    <property type="protein sequence ID" value="CAE8644906.1"/>
    <property type="molecule type" value="Genomic_DNA"/>
</dbReference>
<name>A0A813I086_POLGL</name>
<dbReference type="GO" id="GO:0031418">
    <property type="term" value="F:L-ascorbic acid binding"/>
    <property type="evidence" value="ECO:0007669"/>
    <property type="project" value="UniProtKB-KW"/>
</dbReference>
<evidence type="ECO:0000256" key="2">
    <source>
        <dbReference type="SAM" id="MobiDB-lite"/>
    </source>
</evidence>
<gene>
    <name evidence="4" type="ORF">PGLA2088_LOCUS3459</name>
</gene>
<dbReference type="GO" id="GO:0071456">
    <property type="term" value="P:cellular response to hypoxia"/>
    <property type="evidence" value="ECO:0007669"/>
    <property type="project" value="TreeGrafter"/>
</dbReference>
<feature type="domain" description="Prolyl 4-hydroxylase alpha subunit Fe(2+) 2OG dioxygenase" evidence="3">
    <location>
        <begin position="53"/>
        <end position="132"/>
    </location>
</feature>
<feature type="region of interest" description="Disordered" evidence="2">
    <location>
        <begin position="120"/>
        <end position="171"/>
    </location>
</feature>
<dbReference type="Gene3D" id="2.60.120.620">
    <property type="entry name" value="q2cbj1_9rhob like domain"/>
    <property type="match status" value="1"/>
</dbReference>
<evidence type="ECO:0000259" key="3">
    <source>
        <dbReference type="Pfam" id="PF13640"/>
    </source>
</evidence>
<feature type="non-terminal residue" evidence="4">
    <location>
        <position position="1"/>
    </location>
</feature>
<dbReference type="PANTHER" id="PTHR12907">
    <property type="entry name" value="EGL NINE HOMOLOG-RELATED"/>
    <property type="match status" value="1"/>
</dbReference>
<reference evidence="4" key="1">
    <citation type="submission" date="2021-02" db="EMBL/GenBank/DDBJ databases">
        <authorList>
            <person name="Dougan E. K."/>
            <person name="Rhodes N."/>
            <person name="Thang M."/>
            <person name="Chan C."/>
        </authorList>
    </citation>
    <scope>NUCLEOTIDE SEQUENCE</scope>
</reference>
<dbReference type="GO" id="GO:0008198">
    <property type="term" value="F:ferrous iron binding"/>
    <property type="evidence" value="ECO:0007669"/>
    <property type="project" value="TreeGrafter"/>
</dbReference>
<dbReference type="InterPro" id="IPR051559">
    <property type="entry name" value="HIF_prolyl_hydroxylases"/>
</dbReference>
<dbReference type="Pfam" id="PF13640">
    <property type="entry name" value="2OG-FeII_Oxy_3"/>
    <property type="match status" value="1"/>
</dbReference>
<dbReference type="Proteomes" id="UP000626109">
    <property type="component" value="Unassembled WGS sequence"/>
</dbReference>
<evidence type="ECO:0000313" key="5">
    <source>
        <dbReference type="Proteomes" id="UP000626109"/>
    </source>
</evidence>
<evidence type="ECO:0000256" key="1">
    <source>
        <dbReference type="ARBA" id="ARBA00022896"/>
    </source>
</evidence>
<keyword evidence="1" id="KW-0847">Vitamin C</keyword>
<protein>
    <recommendedName>
        <fullName evidence="3">Prolyl 4-hydroxylase alpha subunit Fe(2+) 2OG dioxygenase domain-containing protein</fullName>
    </recommendedName>
</protein>